<comment type="caution">
    <text evidence="11">The sequence shown here is derived from an EMBL/GenBank/DDBJ whole genome shotgun (WGS) entry which is preliminary data.</text>
</comment>
<protein>
    <recommendedName>
        <fullName evidence="10">MPN domain-containing protein</fullName>
    </recommendedName>
</protein>
<evidence type="ECO:0000259" key="10">
    <source>
        <dbReference type="PROSITE" id="PS50249"/>
    </source>
</evidence>
<comment type="similarity">
    <text evidence="2">Belongs to the peptidase M67C family.</text>
</comment>
<feature type="region of interest" description="Disordered" evidence="9">
    <location>
        <begin position="114"/>
        <end position="134"/>
    </location>
</feature>
<keyword evidence="7" id="KW-0862">Zinc</keyword>
<comment type="cofactor">
    <cofactor evidence="1">
        <name>Zn(2+)</name>
        <dbReference type="ChEBI" id="CHEBI:29105"/>
    </cofactor>
</comment>
<evidence type="ECO:0000256" key="6">
    <source>
        <dbReference type="ARBA" id="ARBA00022801"/>
    </source>
</evidence>
<dbReference type="PANTHER" id="PTHR12947:SF13">
    <property type="entry name" value="FI19924P1"/>
    <property type="match status" value="1"/>
</dbReference>
<keyword evidence="6" id="KW-0378">Hydrolase</keyword>
<dbReference type="GO" id="GO:0070536">
    <property type="term" value="P:protein K63-linked deubiquitination"/>
    <property type="evidence" value="ECO:0007669"/>
    <property type="project" value="InterPro"/>
</dbReference>
<organism evidence="11 12">
    <name type="scientific">Symbiochloris irregularis</name>
    <dbReference type="NCBI Taxonomy" id="706552"/>
    <lineage>
        <taxon>Eukaryota</taxon>
        <taxon>Viridiplantae</taxon>
        <taxon>Chlorophyta</taxon>
        <taxon>core chlorophytes</taxon>
        <taxon>Trebouxiophyceae</taxon>
        <taxon>Trebouxiales</taxon>
        <taxon>Trebouxiaceae</taxon>
        <taxon>Symbiochloris</taxon>
    </lineage>
</organism>
<dbReference type="SMART" id="SM00232">
    <property type="entry name" value="JAB_MPN"/>
    <property type="match status" value="1"/>
</dbReference>
<dbReference type="InterPro" id="IPR015063">
    <property type="entry name" value="USP8_dimer"/>
</dbReference>
<evidence type="ECO:0000256" key="9">
    <source>
        <dbReference type="SAM" id="MobiDB-lite"/>
    </source>
</evidence>
<dbReference type="PROSITE" id="PS50249">
    <property type="entry name" value="MPN"/>
    <property type="match status" value="1"/>
</dbReference>
<dbReference type="GO" id="GO:0140492">
    <property type="term" value="F:metal-dependent deubiquitinase activity"/>
    <property type="evidence" value="ECO:0007669"/>
    <property type="project" value="InterPro"/>
</dbReference>
<dbReference type="SUPFAM" id="SSF102712">
    <property type="entry name" value="JAB1/MPN domain"/>
    <property type="match status" value="1"/>
</dbReference>
<evidence type="ECO:0000256" key="8">
    <source>
        <dbReference type="ARBA" id="ARBA00023049"/>
    </source>
</evidence>
<keyword evidence="3" id="KW-0645">Protease</keyword>
<evidence type="ECO:0000313" key="12">
    <source>
        <dbReference type="Proteomes" id="UP001465755"/>
    </source>
</evidence>
<dbReference type="SUPFAM" id="SSF140856">
    <property type="entry name" value="USP8 N-terminal domain-like"/>
    <property type="match status" value="1"/>
</dbReference>
<dbReference type="GO" id="GO:0006508">
    <property type="term" value="P:proteolysis"/>
    <property type="evidence" value="ECO:0007669"/>
    <property type="project" value="UniProtKB-KW"/>
</dbReference>
<dbReference type="Pfam" id="PF01398">
    <property type="entry name" value="JAB"/>
    <property type="match status" value="1"/>
</dbReference>
<reference evidence="11 12" key="1">
    <citation type="journal article" date="2024" name="Nat. Commun.">
        <title>Phylogenomics reveals the evolutionary origins of lichenization in chlorophyte algae.</title>
        <authorList>
            <person name="Puginier C."/>
            <person name="Libourel C."/>
            <person name="Otte J."/>
            <person name="Skaloud P."/>
            <person name="Haon M."/>
            <person name="Grisel S."/>
            <person name="Petersen M."/>
            <person name="Berrin J.G."/>
            <person name="Delaux P.M."/>
            <person name="Dal Grande F."/>
            <person name="Keller J."/>
        </authorList>
    </citation>
    <scope>NUCLEOTIDE SEQUENCE [LARGE SCALE GENOMIC DNA]</scope>
    <source>
        <strain evidence="11 12">SAG 2036</strain>
    </source>
</reference>
<dbReference type="Gene3D" id="1.20.58.80">
    <property type="entry name" value="Phosphotransferase system, lactose/cellobiose-type IIA subunit"/>
    <property type="match status" value="1"/>
</dbReference>
<evidence type="ECO:0000256" key="1">
    <source>
        <dbReference type="ARBA" id="ARBA00001947"/>
    </source>
</evidence>
<dbReference type="InterPro" id="IPR044098">
    <property type="entry name" value="STAMBP/STALP-like_MPN"/>
</dbReference>
<keyword evidence="12" id="KW-1185">Reference proteome</keyword>
<accession>A0AAW1PL98</accession>
<evidence type="ECO:0000256" key="2">
    <source>
        <dbReference type="ARBA" id="ARBA00010981"/>
    </source>
</evidence>
<dbReference type="GO" id="GO:0046872">
    <property type="term" value="F:metal ion binding"/>
    <property type="evidence" value="ECO:0007669"/>
    <property type="project" value="UniProtKB-KW"/>
</dbReference>
<evidence type="ECO:0000256" key="4">
    <source>
        <dbReference type="ARBA" id="ARBA00022723"/>
    </source>
</evidence>
<feature type="domain" description="MPN" evidence="10">
    <location>
        <begin position="344"/>
        <end position="478"/>
    </location>
</feature>
<dbReference type="AlphaFoldDB" id="A0AAW1PL98"/>
<dbReference type="Gene3D" id="3.40.140.10">
    <property type="entry name" value="Cytidine Deaminase, domain 2"/>
    <property type="match status" value="1"/>
</dbReference>
<evidence type="ECO:0000313" key="11">
    <source>
        <dbReference type="EMBL" id="KAK9809287.1"/>
    </source>
</evidence>
<name>A0AAW1PL98_9CHLO</name>
<dbReference type="GO" id="GO:0016020">
    <property type="term" value="C:membrane"/>
    <property type="evidence" value="ECO:0007669"/>
    <property type="project" value="TreeGrafter"/>
</dbReference>
<dbReference type="Proteomes" id="UP001465755">
    <property type="component" value="Unassembled WGS sequence"/>
</dbReference>
<keyword evidence="4" id="KW-0479">Metal-binding</keyword>
<keyword evidence="5" id="KW-0833">Ubl conjugation pathway</keyword>
<evidence type="ECO:0000256" key="3">
    <source>
        <dbReference type="ARBA" id="ARBA00022670"/>
    </source>
</evidence>
<dbReference type="EMBL" id="JALJOQ010000021">
    <property type="protein sequence ID" value="KAK9809287.1"/>
    <property type="molecule type" value="Genomic_DNA"/>
</dbReference>
<dbReference type="GO" id="GO:0061578">
    <property type="term" value="F:K63-linked deubiquitinase activity"/>
    <property type="evidence" value="ECO:0007669"/>
    <property type="project" value="InterPro"/>
</dbReference>
<evidence type="ECO:0000256" key="7">
    <source>
        <dbReference type="ARBA" id="ARBA00022833"/>
    </source>
</evidence>
<dbReference type="GO" id="GO:0005768">
    <property type="term" value="C:endosome"/>
    <property type="evidence" value="ECO:0007669"/>
    <property type="project" value="TreeGrafter"/>
</dbReference>
<dbReference type="PANTHER" id="PTHR12947">
    <property type="entry name" value="AMSH-LIKE PROTEASE"/>
    <property type="match status" value="1"/>
</dbReference>
<dbReference type="InterPro" id="IPR000555">
    <property type="entry name" value="JAMM/MPN+_dom"/>
</dbReference>
<evidence type="ECO:0000256" key="5">
    <source>
        <dbReference type="ARBA" id="ARBA00022786"/>
    </source>
</evidence>
<keyword evidence="8" id="KW-0482">Metalloprotease</keyword>
<dbReference type="Pfam" id="PF08969">
    <property type="entry name" value="USP8_dimer"/>
    <property type="match status" value="1"/>
</dbReference>
<sequence>MPAARKPSASSSAAVPDIPKLAVNHQIRLDYYLRSGNLLVRQADLYRRNGDDRQLYTMLMRFASLIVETLPDHKDFRRNQPPAEYARLKKLLASSLFQELEAVKASLRLKGEELSQTWRQPESHTPGTEQVSTSSLQGLDWSALSGLPGSSGPSGLTAAPPGTYSFSGPLDLLSGDAVAPAQHQPVMLPTFDASAFSSYAPASHEARARHALLAAPSERRRPAAPRASWNQALPYPTFDASPVPPIAWTHQSAASGELADSLGQVSLMDAPAAPSSAPHMAALDAASVSPQLELQLGPQEIEVHPQTADGGHGTCAMPVPAEPDPGTTDALGGVSKQRHEVREVHISLALIEDFMKHAISNTQRNIETCGILGGTLDAKRGLFNLNLLVVPKQKGTTDMVEMLNEEEILDAFDSRTPHHYPLGWIHTHPAFTCFLSSIDMHTQCPYQMMMDEAVAIVMAPRDSKQRLGIFRLSTPGGLKLIEKCDQRGFHSHSTPSTGQPIYELCGHVFLNPRTEYSVVDLR</sequence>
<proteinExistence type="inferred from homology"/>
<dbReference type="CDD" id="cd08066">
    <property type="entry name" value="MPN_AMSH_like"/>
    <property type="match status" value="1"/>
</dbReference>
<gene>
    <name evidence="11" type="ORF">WJX73_001146</name>
</gene>
<dbReference type="InterPro" id="IPR037518">
    <property type="entry name" value="MPN"/>
</dbReference>
<feature type="region of interest" description="Disordered" evidence="9">
    <location>
        <begin position="215"/>
        <end position="235"/>
    </location>
</feature>